<dbReference type="EMBL" id="LN899822">
    <property type="protein sequence ID" value="CUV60714.1"/>
    <property type="molecule type" value="Genomic_DNA"/>
</dbReference>
<protein>
    <recommendedName>
        <fullName evidence="5">PHA-granule associated protein 4</fullName>
    </recommendedName>
</protein>
<dbReference type="EMBL" id="LN899825">
    <property type="protein sequence ID" value="CUV32524.1"/>
    <property type="molecule type" value="Genomic_DNA"/>
</dbReference>
<name>A0A0S4W279_RALSL</name>
<gene>
    <name evidence="4" type="ORF">RD1301_v1_1080008</name>
    <name evidence="1" type="ORF">RUN1744_v1_280025</name>
    <name evidence="2" type="ORF">TD1301_v1_80020</name>
    <name evidence="3" type="ORF">TF3108_v1_530018</name>
</gene>
<reference evidence="3" key="1">
    <citation type="submission" date="2015-10" db="EMBL/GenBank/DDBJ databases">
        <authorList>
            <person name="Gilbert D.G."/>
        </authorList>
    </citation>
    <scope>NUCLEOTIDE SEQUENCE</scope>
    <source>
        <strain evidence="3">Phyl III-seqv23</strain>
    </source>
</reference>
<proteinExistence type="predicted"/>
<evidence type="ECO:0000313" key="4">
    <source>
        <dbReference type="EMBL" id="CUV60714.1"/>
    </source>
</evidence>
<evidence type="ECO:0000313" key="3">
    <source>
        <dbReference type="EMBL" id="CUV40637.1"/>
    </source>
</evidence>
<evidence type="ECO:0000313" key="1">
    <source>
        <dbReference type="EMBL" id="CUV22926.1"/>
    </source>
</evidence>
<evidence type="ECO:0000313" key="2">
    <source>
        <dbReference type="EMBL" id="CUV32524.1"/>
    </source>
</evidence>
<evidence type="ECO:0008006" key="5">
    <source>
        <dbReference type="Google" id="ProtNLM"/>
    </source>
</evidence>
<organism evidence="3">
    <name type="scientific">Ralstonia solanacearum</name>
    <name type="common">Pseudomonas solanacearum</name>
    <dbReference type="NCBI Taxonomy" id="305"/>
    <lineage>
        <taxon>Bacteria</taxon>
        <taxon>Pseudomonadati</taxon>
        <taxon>Pseudomonadota</taxon>
        <taxon>Betaproteobacteria</taxon>
        <taxon>Burkholderiales</taxon>
        <taxon>Burkholderiaceae</taxon>
        <taxon>Ralstonia</taxon>
        <taxon>Ralstonia solanacearum species complex</taxon>
    </lineage>
</organism>
<dbReference type="EMBL" id="LN899823">
    <property type="protein sequence ID" value="CUV22926.1"/>
    <property type="molecule type" value="Genomic_DNA"/>
</dbReference>
<dbReference type="AlphaFoldDB" id="A0A0S4W279"/>
<accession>A0A0S4W279</accession>
<dbReference type="EMBL" id="LN899826">
    <property type="protein sequence ID" value="CUV40637.1"/>
    <property type="molecule type" value="Genomic_DNA"/>
</dbReference>
<sequence>MMQTTQVVRMPSRTARTGRMAAIVARAGSKEEALRLVGSGGVAAVELDYESGWQDAVELGRLGRAVGVRVEFRGHESIAVKSPAALVAGLARAKATFRQRNLYCQFDLDLLPAGQLEQLEVKAAKLGDYILGGHLLRDVDAVWSD</sequence>